<keyword evidence="3" id="KW-0328">Glycosyltransferase</keyword>
<reference evidence="3 4" key="1">
    <citation type="journal article" date="2019" name="Int. J. Syst. Evol. Microbiol.">
        <title>The Draft Whole-Genome Sequence of the Antibiotic Producer Empedobacter haloabium ATCC 31962 Provides Indications for Its Taxonomic Reclassification.</title>
        <authorList>
            <person name="Miess H."/>
            <person name="Arlt P."/>
            <person name="Apel A.K."/>
            <person name="Weber T."/>
            <person name="Nieselt K."/>
            <person name="Hanssen F."/>
            <person name="Czemmel S."/>
            <person name="Nahnsen S."/>
            <person name="Gross H."/>
        </authorList>
    </citation>
    <scope>NUCLEOTIDE SEQUENCE [LARGE SCALE GENOMIC DNA]</scope>
    <source>
        <strain evidence="3 4">ATCC 31962</strain>
    </source>
</reference>
<dbReference type="EMBL" id="CP136508">
    <property type="protein sequence ID" value="WUR12372.1"/>
    <property type="molecule type" value="Genomic_DNA"/>
</dbReference>
<protein>
    <submittedName>
        <fullName evidence="3">Glycosyltransferase</fullName>
        <ecNumber evidence="3">2.4.-.-</ecNumber>
    </submittedName>
</protein>
<keyword evidence="1 3" id="KW-0808">Transferase</keyword>
<evidence type="ECO:0000313" key="4">
    <source>
        <dbReference type="Proteomes" id="UP000321323"/>
    </source>
</evidence>
<dbReference type="CDD" id="cd03809">
    <property type="entry name" value="GT4_MtfB-like"/>
    <property type="match status" value="1"/>
</dbReference>
<dbReference type="PANTHER" id="PTHR46401:SF2">
    <property type="entry name" value="GLYCOSYLTRANSFERASE WBBK-RELATED"/>
    <property type="match status" value="1"/>
</dbReference>
<organism evidence="3 4">
    <name type="scientific">[Empedobacter] haloabium</name>
    <dbReference type="NCBI Taxonomy" id="592317"/>
    <lineage>
        <taxon>Bacteria</taxon>
        <taxon>Pseudomonadati</taxon>
        <taxon>Pseudomonadota</taxon>
        <taxon>Betaproteobacteria</taxon>
        <taxon>Burkholderiales</taxon>
        <taxon>Oxalobacteraceae</taxon>
        <taxon>Telluria group</taxon>
        <taxon>Telluria group incertae sedis</taxon>
    </lineage>
</organism>
<sequence length="1003" mass="110439">MRIVLDLQACQGSSTHRGIGRYSMALTLAMLRQGGSHEFRIAVNNHFPDSVANLRKAFDGMLPQSHIGAYHLPAAIWEHQVANAWRVRAAEQVREHYLAGLAPDVVHVSSLFEGLGEDACVSVQHGRHRHDTAVTLYDLIPLIRKETYLTDAHVANWYYRKLQSLKNAQILLAISGHSRTEAIDALQLPPDQVVNISSAVDDIFRPRQLSAEQNAALRQRYGLHRSFIMYTGGIDYRKNIEGLIEAYAKLPAPLRAQHQLAIVCNVPEHDRKRLLGVGAMFGIPEGDLVLTGFVPDDDLVALYNSTTLFVFPSLQEGFGLPALEAMSCGVATIGSNNSSIPEVIGRADALFDPNRIDDITAKMQHALTDSAFHASLCAHGLEQSKLFSWDASARKALDAFEAAHERRQAAQRTAVPAAALPVTRRPRLAYISPLPPERSGIADTSGEMLPELARYYDIDVIVQQPEPVNERWILANFGQRTVAWFEANAHRYDRVLYHFGNSAYHAHMFALLERHPGVVALHDFYMSGALHYVSVSGNDPDSYARALYRSHGYRALAHEREHGREASYYEYPCNRPVLDHAAGIIVHSNHSMELAERWYGPGSAAGWRHVELPRLLPGPVDRAAARARLGMQDDDFLVCTFGLIAVTKCPEKIVDAWLESPMNQDAKCHLVFVGDHGGGPFGEGLVARMEGHPRIRVTGFASQELYRTYLAAADCAVQLRTRTRGETSGTILDCLSYRIPTIINQHGSAAEMPEHIAVRLADDFSTAELALAMTQLRRDPAFARQVGEAGYAHMSTVHHPARVAQQYHEAIEAFAVEGRHVHYRALMDGLAHIECPMRAQEGDWLQVAAAIAANEPPGGTRQLLVDVGTEAGRSDAATQLVLRLIAAEVPGWRVEPVWQDEGRYRYARRHTLELLDCAKLPLEDGAATLRQGDCMLQLATRGVLAAERAVANRGIPQVTVRLDGTAAADDTAPALLAGLLPPELYAVLADLPVAMSEGAAHVR</sequence>
<evidence type="ECO:0000259" key="2">
    <source>
        <dbReference type="Pfam" id="PF00534"/>
    </source>
</evidence>
<feature type="domain" description="Glycosyl transferase family 1" evidence="2">
    <location>
        <begin position="622"/>
        <end position="792"/>
    </location>
</feature>
<proteinExistence type="predicted"/>
<dbReference type="Pfam" id="PF00534">
    <property type="entry name" value="Glycos_transf_1"/>
    <property type="match status" value="2"/>
</dbReference>
<dbReference type="GO" id="GO:0016757">
    <property type="term" value="F:glycosyltransferase activity"/>
    <property type="evidence" value="ECO:0007669"/>
    <property type="project" value="UniProtKB-KW"/>
</dbReference>
<dbReference type="Proteomes" id="UP000321323">
    <property type="component" value="Chromosome"/>
</dbReference>
<gene>
    <name evidence="3" type="ORF">E7V67_022120</name>
</gene>
<evidence type="ECO:0000256" key="1">
    <source>
        <dbReference type="ARBA" id="ARBA00022679"/>
    </source>
</evidence>
<dbReference type="SUPFAM" id="SSF53756">
    <property type="entry name" value="UDP-Glycosyltransferase/glycogen phosphorylase"/>
    <property type="match status" value="2"/>
</dbReference>
<feature type="domain" description="Glycosyl transferase family 1" evidence="2">
    <location>
        <begin position="226"/>
        <end position="372"/>
    </location>
</feature>
<dbReference type="CDD" id="cd03801">
    <property type="entry name" value="GT4_PimA-like"/>
    <property type="match status" value="1"/>
</dbReference>
<keyword evidence="4" id="KW-1185">Reference proteome</keyword>
<evidence type="ECO:0000313" key="3">
    <source>
        <dbReference type="EMBL" id="WUR12372.1"/>
    </source>
</evidence>
<accession>A0ABZ1UI06</accession>
<dbReference type="EC" id="2.4.-.-" evidence="3"/>
<dbReference type="PANTHER" id="PTHR46401">
    <property type="entry name" value="GLYCOSYLTRANSFERASE WBBK-RELATED"/>
    <property type="match status" value="1"/>
</dbReference>
<name>A0ABZ1UI06_9BURK</name>
<dbReference type="InterPro" id="IPR001296">
    <property type="entry name" value="Glyco_trans_1"/>
</dbReference>
<dbReference type="Gene3D" id="3.40.50.2000">
    <property type="entry name" value="Glycogen Phosphorylase B"/>
    <property type="match status" value="3"/>
</dbReference>